<dbReference type="Proteomes" id="UP000717995">
    <property type="component" value="Unassembled WGS sequence"/>
</dbReference>
<dbReference type="EMBL" id="JAFEUP010000006">
    <property type="protein sequence ID" value="MBM7063101.1"/>
    <property type="molecule type" value="Genomic_DNA"/>
</dbReference>
<proteinExistence type="predicted"/>
<accession>A0ABS2IJ56</accession>
<sequence>MNKNLVKSAGSSPQTQRGASLLIALVILLVVTVLALSSARETTLESRITGNLVEQQKLINAAESGLRDGELGMTARIRPLEPTDDCATASAGTVPAPCLLKLASTGYSYAMLFSTAGKSRPYYPKDATTPETNFAIAWYGLPAPSGGESGEAENPEYGNMLNQTGIFRYEINSQAANNVTGNADAIRSTTAKLFDNGN</sequence>
<dbReference type="Pfam" id="PF14341">
    <property type="entry name" value="PilX_N"/>
    <property type="match status" value="1"/>
</dbReference>
<protein>
    <submittedName>
        <fullName evidence="2">Pilus assembly protein PilX</fullName>
    </submittedName>
</protein>
<reference evidence="2 3" key="1">
    <citation type="submission" date="2021-02" db="EMBL/GenBank/DDBJ databases">
        <authorList>
            <person name="Lee D.-H."/>
        </authorList>
    </citation>
    <scope>NUCLEOTIDE SEQUENCE [LARGE SCALE GENOMIC DNA]</scope>
    <source>
        <strain evidence="2 3">UL073</strain>
    </source>
</reference>
<organism evidence="2 3">
    <name type="scientific">Zestomonas insulae</name>
    <dbReference type="NCBI Taxonomy" id="2809017"/>
    <lineage>
        <taxon>Bacteria</taxon>
        <taxon>Pseudomonadati</taxon>
        <taxon>Pseudomonadota</taxon>
        <taxon>Gammaproteobacteria</taxon>
        <taxon>Pseudomonadales</taxon>
        <taxon>Pseudomonadaceae</taxon>
        <taxon>Zestomonas</taxon>
    </lineage>
</organism>
<keyword evidence="3" id="KW-1185">Reference proteome</keyword>
<evidence type="ECO:0000313" key="3">
    <source>
        <dbReference type="Proteomes" id="UP000717995"/>
    </source>
</evidence>
<feature type="domain" description="Type 4 fimbrial biogenesis protein PilX N-terminal" evidence="1">
    <location>
        <begin position="17"/>
        <end position="67"/>
    </location>
</feature>
<dbReference type="RefSeq" id="WP_205350272.1">
    <property type="nucleotide sequence ID" value="NZ_JAFEUP010000006.1"/>
</dbReference>
<gene>
    <name evidence="2" type="ORF">JQX08_20480</name>
</gene>
<dbReference type="InterPro" id="IPR025746">
    <property type="entry name" value="PilX_N_dom"/>
</dbReference>
<name>A0ABS2IJ56_9GAMM</name>
<evidence type="ECO:0000259" key="1">
    <source>
        <dbReference type="Pfam" id="PF14341"/>
    </source>
</evidence>
<comment type="caution">
    <text evidence="2">The sequence shown here is derived from an EMBL/GenBank/DDBJ whole genome shotgun (WGS) entry which is preliminary data.</text>
</comment>
<evidence type="ECO:0000313" key="2">
    <source>
        <dbReference type="EMBL" id="MBM7063101.1"/>
    </source>
</evidence>